<gene>
    <name evidence="1" type="ORF">L6452_33641</name>
</gene>
<organism evidence="1 2">
    <name type="scientific">Arctium lappa</name>
    <name type="common">Greater burdock</name>
    <name type="synonym">Lappa major</name>
    <dbReference type="NCBI Taxonomy" id="4217"/>
    <lineage>
        <taxon>Eukaryota</taxon>
        <taxon>Viridiplantae</taxon>
        <taxon>Streptophyta</taxon>
        <taxon>Embryophyta</taxon>
        <taxon>Tracheophyta</taxon>
        <taxon>Spermatophyta</taxon>
        <taxon>Magnoliopsida</taxon>
        <taxon>eudicotyledons</taxon>
        <taxon>Gunneridae</taxon>
        <taxon>Pentapetalae</taxon>
        <taxon>asterids</taxon>
        <taxon>campanulids</taxon>
        <taxon>Asterales</taxon>
        <taxon>Asteraceae</taxon>
        <taxon>Carduoideae</taxon>
        <taxon>Cardueae</taxon>
        <taxon>Arctiinae</taxon>
        <taxon>Arctium</taxon>
    </lineage>
</organism>
<keyword evidence="2" id="KW-1185">Reference proteome</keyword>
<reference evidence="1 2" key="2">
    <citation type="journal article" date="2022" name="Mol. Ecol. Resour.">
        <title>The genomes of chicory, endive, great burdock and yacon provide insights into Asteraceae paleo-polyploidization history and plant inulin production.</title>
        <authorList>
            <person name="Fan W."/>
            <person name="Wang S."/>
            <person name="Wang H."/>
            <person name="Wang A."/>
            <person name="Jiang F."/>
            <person name="Liu H."/>
            <person name="Zhao H."/>
            <person name="Xu D."/>
            <person name="Zhang Y."/>
        </authorList>
    </citation>
    <scope>NUCLEOTIDE SEQUENCE [LARGE SCALE GENOMIC DNA]</scope>
    <source>
        <strain evidence="2">cv. Niubang</strain>
    </source>
</reference>
<comment type="caution">
    <text evidence="1">The sequence shown here is derived from an EMBL/GenBank/DDBJ whole genome shotgun (WGS) entry which is preliminary data.</text>
</comment>
<protein>
    <submittedName>
        <fullName evidence="1">Uncharacterized protein</fullName>
    </submittedName>
</protein>
<dbReference type="Proteomes" id="UP001055879">
    <property type="component" value="Linkage Group LG12"/>
</dbReference>
<evidence type="ECO:0000313" key="1">
    <source>
        <dbReference type="EMBL" id="KAI3684417.1"/>
    </source>
</evidence>
<dbReference type="EMBL" id="CM042058">
    <property type="protein sequence ID" value="KAI3684417.1"/>
    <property type="molecule type" value="Genomic_DNA"/>
</dbReference>
<sequence length="411" mass="46003">MDTNHIEKHEEDTHLDGGVSERGTRDLQVAAVVNNESEVDSRYEKRSRVITSEELLMVIKHYGLKKDDDDDRDLGVESFFGCGRLWPWLLHKFLNIFFPIVSIILFTFIFPILLLFRLCRFCVRSVFREKLAGKVVLITGASSGIGEHLAYEYAKHGASLVLVARREELLTTVARKAMEIGSPDAIVVKADVSKLQDCKRFVDEAIKHFGKVDCLVNNAGTGIVGLFEDQLCITDHASVMDINFWGSVNATHFALPHLKKSKGRIVVIGSCGGWFATSGVSVYNASKVAQQSFFETLRIELGSDIGITMVTLGMVDTPLANDDFLTEANLKWLPKESVEGCAKAIVNSAIRGDEYLTEPGWMHTVFLWVILLSDLMYLIRRFIVVTSLKTSLQKWKSLNTGSFQPLDLKHN</sequence>
<reference evidence="2" key="1">
    <citation type="journal article" date="2022" name="Mol. Ecol. Resour.">
        <title>The genomes of chicory, endive, great burdock and yacon provide insights into Asteraceae palaeo-polyploidization history and plant inulin production.</title>
        <authorList>
            <person name="Fan W."/>
            <person name="Wang S."/>
            <person name="Wang H."/>
            <person name="Wang A."/>
            <person name="Jiang F."/>
            <person name="Liu H."/>
            <person name="Zhao H."/>
            <person name="Xu D."/>
            <person name="Zhang Y."/>
        </authorList>
    </citation>
    <scope>NUCLEOTIDE SEQUENCE [LARGE SCALE GENOMIC DNA]</scope>
    <source>
        <strain evidence="2">cv. Niubang</strain>
    </source>
</reference>
<evidence type="ECO:0000313" key="2">
    <source>
        <dbReference type="Proteomes" id="UP001055879"/>
    </source>
</evidence>
<proteinExistence type="predicted"/>
<accession>A0ACB8YGM5</accession>
<name>A0ACB8YGM5_ARCLA</name>